<dbReference type="InterPro" id="IPR018097">
    <property type="entry name" value="EGF_Ca-bd_CS"/>
</dbReference>
<dbReference type="InterPro" id="IPR049883">
    <property type="entry name" value="NOTCH1_EGF-like"/>
</dbReference>
<dbReference type="Gene3D" id="2.10.25.10">
    <property type="entry name" value="Laminin"/>
    <property type="match status" value="1"/>
</dbReference>
<organism evidence="5 6">
    <name type="scientific">Bemisia tabaci</name>
    <name type="common">Sweetpotato whitefly</name>
    <name type="synonym">Aleurodes tabaci</name>
    <dbReference type="NCBI Taxonomy" id="7038"/>
    <lineage>
        <taxon>Eukaryota</taxon>
        <taxon>Metazoa</taxon>
        <taxon>Ecdysozoa</taxon>
        <taxon>Arthropoda</taxon>
        <taxon>Hexapoda</taxon>
        <taxon>Insecta</taxon>
        <taxon>Pterygota</taxon>
        <taxon>Neoptera</taxon>
        <taxon>Paraneoptera</taxon>
        <taxon>Hemiptera</taxon>
        <taxon>Sternorrhyncha</taxon>
        <taxon>Aleyrodoidea</taxon>
        <taxon>Aleyrodidae</taxon>
        <taxon>Aleyrodinae</taxon>
        <taxon>Bemisia</taxon>
    </lineage>
</organism>
<dbReference type="CDD" id="cd00054">
    <property type="entry name" value="EGF_CA"/>
    <property type="match status" value="1"/>
</dbReference>
<keyword evidence="2" id="KW-1015">Disulfide bond</keyword>
<evidence type="ECO:0000259" key="4">
    <source>
        <dbReference type="PROSITE" id="PS01186"/>
    </source>
</evidence>
<gene>
    <name evidence="5" type="ORF">BEMITA_LOCUS3546</name>
</gene>
<evidence type="ECO:0000256" key="2">
    <source>
        <dbReference type="ARBA" id="ARBA00023157"/>
    </source>
</evidence>
<dbReference type="InterPro" id="IPR000152">
    <property type="entry name" value="EGF-type_Asp/Asn_hydroxyl_site"/>
</dbReference>
<reference evidence="5" key="1">
    <citation type="submission" date="2021-12" db="EMBL/GenBank/DDBJ databases">
        <authorList>
            <person name="King R."/>
        </authorList>
    </citation>
    <scope>NUCLEOTIDE SEQUENCE</scope>
</reference>
<protein>
    <recommendedName>
        <fullName evidence="4">EGF-like domain-containing protein</fullName>
    </recommendedName>
</protein>
<dbReference type="InterPro" id="IPR001881">
    <property type="entry name" value="EGF-like_Ca-bd_dom"/>
</dbReference>
<evidence type="ECO:0000313" key="5">
    <source>
        <dbReference type="EMBL" id="CAH0384175.1"/>
    </source>
</evidence>
<proteinExistence type="predicted"/>
<keyword evidence="1" id="KW-0245">EGF-like domain</keyword>
<evidence type="ECO:0000256" key="3">
    <source>
        <dbReference type="SAM" id="MobiDB-lite"/>
    </source>
</evidence>
<dbReference type="Proteomes" id="UP001152759">
    <property type="component" value="Chromosome 2"/>
</dbReference>
<evidence type="ECO:0000256" key="1">
    <source>
        <dbReference type="ARBA" id="ARBA00022536"/>
    </source>
</evidence>
<dbReference type="SMART" id="SM00179">
    <property type="entry name" value="EGF_CA"/>
    <property type="match status" value="1"/>
</dbReference>
<dbReference type="PROSITE" id="PS01186">
    <property type="entry name" value="EGF_2"/>
    <property type="match status" value="1"/>
</dbReference>
<name>A0A9P0F0X6_BEMTA</name>
<dbReference type="EMBL" id="OU963863">
    <property type="protein sequence ID" value="CAH0384175.1"/>
    <property type="molecule type" value="Genomic_DNA"/>
</dbReference>
<dbReference type="FunFam" id="2.10.25.10:FF:000139">
    <property type="entry name" value="Fibulin-1"/>
    <property type="match status" value="1"/>
</dbReference>
<feature type="compositionally biased region" description="Low complexity" evidence="3">
    <location>
        <begin position="148"/>
        <end position="157"/>
    </location>
</feature>
<feature type="compositionally biased region" description="Polar residues" evidence="3">
    <location>
        <begin position="132"/>
        <end position="147"/>
    </location>
</feature>
<sequence>MRGPWQINIIPVIGIIIAGERNCLRSDGKSMENTELGTENAELTTENAELTTENAELGTDNTELRRENTELITENTEQSAENTELSTESTELSSENTELSSENTELSTENMELNTENTELSTENTKLRTENTELSTENTKLSTENTKLSTENTELSTENTDDIILEEISQGQIIDNGQNDPTELSPDEALTGEWIDEAVKNVAFNLRHYKFNSFDRRYFTEDIKNVTYGFFTAFPNPPLRQFHWEVYTHCSTGFLKCLKYLNEKINETYHLRKTDTATIAHTSKWRLPGNRDLINQADDECLRLVEMDRKKNKPFQGPLEKFQWQTSASYYMCWYTMQDIPNLAMLGEPCDNFANCWDPERGITNRDFRADDRKPYACAMYSFCPDPCCPKKLARSEEECWNTAEPRAPCSRLQDKACSFDPTANREQLSIIYNHWNVTCKCSNPGFRWSSKFGMCVDINECENGAQVCKNETELCMNLPGTYSCSCSLGFEWSKLSKSCIKNQFLHEEINRVIEFYSQENAATTKQGEPLSISSLVKKLIGYIGRKKIFIVEWLMLAIDDVF</sequence>
<feature type="domain" description="EGF-like" evidence="4">
    <location>
        <begin position="485"/>
        <end position="500"/>
    </location>
</feature>
<dbReference type="SUPFAM" id="SSF57196">
    <property type="entry name" value="EGF/Laminin"/>
    <property type="match status" value="1"/>
</dbReference>
<dbReference type="InterPro" id="IPR000742">
    <property type="entry name" value="EGF"/>
</dbReference>
<keyword evidence="6" id="KW-1185">Reference proteome</keyword>
<dbReference type="PROSITE" id="PS01187">
    <property type="entry name" value="EGF_CA"/>
    <property type="match status" value="1"/>
</dbReference>
<dbReference type="PROSITE" id="PS00010">
    <property type="entry name" value="ASX_HYDROXYL"/>
    <property type="match status" value="1"/>
</dbReference>
<dbReference type="Gene3D" id="1.20.5.170">
    <property type="match status" value="1"/>
</dbReference>
<accession>A0A9P0F0X6</accession>
<dbReference type="GO" id="GO:0005509">
    <property type="term" value="F:calcium ion binding"/>
    <property type="evidence" value="ECO:0007669"/>
    <property type="project" value="InterPro"/>
</dbReference>
<evidence type="ECO:0000313" key="6">
    <source>
        <dbReference type="Proteomes" id="UP001152759"/>
    </source>
</evidence>
<dbReference type="Pfam" id="PF07645">
    <property type="entry name" value="EGF_CA"/>
    <property type="match status" value="1"/>
</dbReference>
<feature type="compositionally biased region" description="Low complexity" evidence="3">
    <location>
        <begin position="81"/>
        <end position="124"/>
    </location>
</feature>
<dbReference type="AlphaFoldDB" id="A0A9P0F0X6"/>
<feature type="region of interest" description="Disordered" evidence="3">
    <location>
        <begin position="72"/>
        <end position="157"/>
    </location>
</feature>